<name>A0ABM0X4W3_CAMSA</name>
<evidence type="ECO:0000259" key="2">
    <source>
        <dbReference type="Pfam" id="PF03732"/>
    </source>
</evidence>
<evidence type="ECO:0000313" key="3">
    <source>
        <dbReference type="Proteomes" id="UP000694864"/>
    </source>
</evidence>
<dbReference type="CDD" id="cd00303">
    <property type="entry name" value="retropepsin_like"/>
    <property type="match status" value="1"/>
</dbReference>
<keyword evidence="3" id="KW-1185">Reference proteome</keyword>
<dbReference type="Pfam" id="PF03732">
    <property type="entry name" value="Retrotrans_gag"/>
    <property type="match status" value="1"/>
</dbReference>
<dbReference type="PANTHER" id="PTHR33240">
    <property type="entry name" value="OS08G0508500 PROTEIN"/>
    <property type="match status" value="1"/>
</dbReference>
<feature type="region of interest" description="Disordered" evidence="1">
    <location>
        <begin position="142"/>
        <end position="183"/>
    </location>
</feature>
<feature type="compositionally biased region" description="Basic and acidic residues" evidence="1">
    <location>
        <begin position="158"/>
        <end position="181"/>
    </location>
</feature>
<accession>A0ABM0X4W3</accession>
<dbReference type="Pfam" id="PF13650">
    <property type="entry name" value="Asp_protease_2"/>
    <property type="match status" value="1"/>
</dbReference>
<protein>
    <submittedName>
        <fullName evidence="4">Uncharacterized protein LOC104759516</fullName>
    </submittedName>
</protein>
<feature type="compositionally biased region" description="Polar residues" evidence="1">
    <location>
        <begin position="268"/>
        <end position="277"/>
    </location>
</feature>
<feature type="domain" description="Retrotransposon gag" evidence="2">
    <location>
        <begin position="21"/>
        <end position="109"/>
    </location>
</feature>
<reference evidence="4" key="2">
    <citation type="submission" date="2025-08" db="UniProtKB">
        <authorList>
            <consortium name="RefSeq"/>
        </authorList>
    </citation>
    <scope>IDENTIFICATION</scope>
    <source>
        <tissue evidence="4">Leaf</tissue>
    </source>
</reference>
<sequence length="520" mass="58008">MATIAKARFTEEQKDAGQCQLFVDSLIENALIWFSHIPPGTIDCFEQLSTAFLRNYRVFIERNASSAELWEIVQEPDEPLRKYLTRFKEKYATITVAEDVAIAAFKKGLIPGSRLHVDLNIREATDLDEALHRGSRFAYVEEDEEKRANKLPPPRPAVAKEKNRDTYQEPRKHHDQRDPKRGVVNAISEDEGQNTTSPDAQEELYCDFHMFGGHSTAECKHLSNYLYEKYLYGEIKAVYQPKVSRGGRGGRGRGGRFGRSNPGRGQKGANQSNNAPDTPQQPPPTEQQASLTGTVEVPQTPSKRQKGQQSDQATPRGRISMIIGQTDECPDSARALKKRARQVFNVQAISKDEALSSDPIAFTAEDAKGIHHPHNDPLVVEVRMGEFDVERVLVDTGSTVNVLFSQTLEKMGVTLEQIKPGGRRLTGYDGVAKTSMGDVKLQVQAGGIARKTKFVVIDAPPIYNAILGSPWIYSMQAVPSTYHLCLKFPMAAGIYTLYGDQKMARTCSVLKKKQRRKDDA</sequence>
<reference evidence="3" key="1">
    <citation type="journal article" date="2014" name="Nat. Commun.">
        <title>The emerging biofuel crop Camelina sativa retains a highly undifferentiated hexaploid genome structure.</title>
        <authorList>
            <person name="Kagale S."/>
            <person name="Koh C."/>
            <person name="Nixon J."/>
            <person name="Bollina V."/>
            <person name="Clarke W.E."/>
            <person name="Tuteja R."/>
            <person name="Spillane C."/>
            <person name="Robinson S.J."/>
            <person name="Links M.G."/>
            <person name="Clarke C."/>
            <person name="Higgins E.E."/>
            <person name="Huebert T."/>
            <person name="Sharpe A.G."/>
            <person name="Parkin I.A."/>
        </authorList>
    </citation>
    <scope>NUCLEOTIDE SEQUENCE [LARGE SCALE GENOMIC DNA]</scope>
    <source>
        <strain evidence="3">cv. DH55</strain>
    </source>
</reference>
<gene>
    <name evidence="4" type="primary">LOC104759516</name>
</gene>
<dbReference type="Proteomes" id="UP000694864">
    <property type="component" value="Chromosome 17"/>
</dbReference>
<dbReference type="SUPFAM" id="SSF50630">
    <property type="entry name" value="Acid proteases"/>
    <property type="match status" value="1"/>
</dbReference>
<organism evidence="3 4">
    <name type="scientific">Camelina sativa</name>
    <name type="common">False flax</name>
    <name type="synonym">Myagrum sativum</name>
    <dbReference type="NCBI Taxonomy" id="90675"/>
    <lineage>
        <taxon>Eukaryota</taxon>
        <taxon>Viridiplantae</taxon>
        <taxon>Streptophyta</taxon>
        <taxon>Embryophyta</taxon>
        <taxon>Tracheophyta</taxon>
        <taxon>Spermatophyta</taxon>
        <taxon>Magnoliopsida</taxon>
        <taxon>eudicotyledons</taxon>
        <taxon>Gunneridae</taxon>
        <taxon>Pentapetalae</taxon>
        <taxon>rosids</taxon>
        <taxon>malvids</taxon>
        <taxon>Brassicales</taxon>
        <taxon>Brassicaceae</taxon>
        <taxon>Camelineae</taxon>
        <taxon>Camelina</taxon>
    </lineage>
</organism>
<evidence type="ECO:0000313" key="4">
    <source>
        <dbReference type="RefSeq" id="XP_010480730.1"/>
    </source>
</evidence>
<proteinExistence type="predicted"/>
<dbReference type="InterPro" id="IPR005162">
    <property type="entry name" value="Retrotrans_gag_dom"/>
</dbReference>
<feature type="region of interest" description="Disordered" evidence="1">
    <location>
        <begin position="242"/>
        <end position="319"/>
    </location>
</feature>
<dbReference type="GeneID" id="104759516"/>
<dbReference type="Gene3D" id="2.40.70.10">
    <property type="entry name" value="Acid Proteases"/>
    <property type="match status" value="1"/>
</dbReference>
<dbReference type="PANTHER" id="PTHR33240:SF8">
    <property type="entry name" value="OS03G0439900 PROTEIN"/>
    <property type="match status" value="1"/>
</dbReference>
<evidence type="ECO:0000256" key="1">
    <source>
        <dbReference type="SAM" id="MobiDB-lite"/>
    </source>
</evidence>
<dbReference type="InterPro" id="IPR021109">
    <property type="entry name" value="Peptidase_aspartic_dom_sf"/>
</dbReference>
<feature type="compositionally biased region" description="Polar residues" evidence="1">
    <location>
        <begin position="289"/>
        <end position="313"/>
    </location>
</feature>
<dbReference type="RefSeq" id="XP_010480730.1">
    <property type="nucleotide sequence ID" value="XM_010482428.1"/>
</dbReference>